<evidence type="ECO:0000256" key="4">
    <source>
        <dbReference type="SAM" id="MobiDB-lite"/>
    </source>
</evidence>
<keyword evidence="2" id="KW-0732">Signal</keyword>
<dbReference type="SMART" id="SM00369">
    <property type="entry name" value="LRR_TYP"/>
    <property type="match status" value="11"/>
</dbReference>
<feature type="region of interest" description="Disordered" evidence="4">
    <location>
        <begin position="1569"/>
        <end position="1591"/>
    </location>
</feature>
<dbReference type="Proteomes" id="UP001153620">
    <property type="component" value="Chromosome 3"/>
</dbReference>
<dbReference type="SMART" id="SM00082">
    <property type="entry name" value="LRRCT"/>
    <property type="match status" value="3"/>
</dbReference>
<dbReference type="InterPro" id="IPR001611">
    <property type="entry name" value="Leu-rich_rpt"/>
</dbReference>
<keyword evidence="3" id="KW-0677">Repeat</keyword>
<feature type="compositionally biased region" description="Low complexity" evidence="4">
    <location>
        <begin position="1240"/>
        <end position="1299"/>
    </location>
</feature>
<feature type="compositionally biased region" description="Low complexity" evidence="4">
    <location>
        <begin position="1191"/>
        <end position="1227"/>
    </location>
</feature>
<dbReference type="PANTHER" id="PTHR24369">
    <property type="entry name" value="ANTIGEN BSP, PUTATIVE-RELATED"/>
    <property type="match status" value="1"/>
</dbReference>
<dbReference type="InterPro" id="IPR050541">
    <property type="entry name" value="LRR_TM_domain-containing"/>
</dbReference>
<proteinExistence type="predicted"/>
<evidence type="ECO:0000256" key="5">
    <source>
        <dbReference type="SAM" id="Phobius"/>
    </source>
</evidence>
<keyword evidence="8" id="KW-1185">Reference proteome</keyword>
<dbReference type="InterPro" id="IPR000483">
    <property type="entry name" value="Cys-rich_flank_reg_C"/>
</dbReference>
<evidence type="ECO:0000313" key="8">
    <source>
        <dbReference type="Proteomes" id="UP001153620"/>
    </source>
</evidence>
<evidence type="ECO:0000256" key="2">
    <source>
        <dbReference type="ARBA" id="ARBA00022729"/>
    </source>
</evidence>
<dbReference type="InterPro" id="IPR003591">
    <property type="entry name" value="Leu-rich_rpt_typical-subtyp"/>
</dbReference>
<evidence type="ECO:0000313" key="7">
    <source>
        <dbReference type="EMBL" id="CAG9807493.1"/>
    </source>
</evidence>
<protein>
    <recommendedName>
        <fullName evidence="6">LRRCT domain-containing protein</fullName>
    </recommendedName>
</protein>
<dbReference type="GO" id="GO:0005886">
    <property type="term" value="C:plasma membrane"/>
    <property type="evidence" value="ECO:0007669"/>
    <property type="project" value="TreeGrafter"/>
</dbReference>
<dbReference type="Pfam" id="PF13855">
    <property type="entry name" value="LRR_8"/>
    <property type="match status" value="4"/>
</dbReference>
<keyword evidence="5" id="KW-0812">Transmembrane</keyword>
<reference evidence="7" key="2">
    <citation type="submission" date="2022-10" db="EMBL/GenBank/DDBJ databases">
        <authorList>
            <consortium name="ENA_rothamsted_submissions"/>
            <consortium name="culmorum"/>
            <person name="King R."/>
        </authorList>
    </citation>
    <scope>NUCLEOTIDE SEQUENCE</scope>
</reference>
<gene>
    <name evidence="7" type="ORF">CHIRRI_LOCUS10341</name>
</gene>
<keyword evidence="5" id="KW-1133">Transmembrane helix</keyword>
<feature type="domain" description="LRRCT" evidence="6">
    <location>
        <begin position="194"/>
        <end position="243"/>
    </location>
</feature>
<sequence>MESLSIDGKGLISLTLEVCNIFTGATSLKSIKFTDFVRINFDPNVLSLLSQTLTHLEISKSTDPNQYFRSRLPDLLQDSNLQKIEFLNFQQHNITNISLSKHIFESSKDSIKILNLANLHVISLTNDTFAGCNQLKELHLENNLIKELPPGIFNDLENLEMLFLQNNLLTTIPEKLFDTQLNSQSLSILDLSENFWFCDSKLLYLKNFLLSTTAEVTINNCDGPKSLAGRPIKDLWCNVDSCMIYCEFTARLELLKELEDIDMSSCTEVELHLKYHTFNEETLSDQWLSQLDFSIHKLTIAHSNIKSIKNGTFNSILFENLRELIIDHNNETDLVIEQDGFLGLKSIEVLKIERTAGLSLNSENNILEPIKVTLKEISVSYLIEPFNPRLLFENTELLNLKVLHLTGNKFEFIEFTSTTFEGLHENLEEIFIVNSEVINITTDAFSGFKNLKNINLSGSYIESLDGQFFGSNSDKKLVSINLSNLKLKNIEIDTFNGCKQLLKLSLSGNSIESLNPGLFDDLENLEFLDLQDNLLTNIPDNLFKTQLESENLKLINFTNNPWNCDIEIIHLKQFLIKTEAEILIDGCANPNLYGEDIKDLWCRQKECQLICEKTDDTTLPENCDATSFYLISHHFVNRTIRNNSLSDIKFNVDKMHFKGTDIESIENNAFKLTVFENLQELKISKFTKYSCYINQYGLSGLNSIKVITFESLKGLKTFTSYSIFSTVQNTVKEITVKGIIEPINVFQMFNKPNFTNLQVIMLSENILNSEINTQTFRGAHETLEEIYLRHTRNVTTGSDAFSMFENLKIADFEGSDLYSLDGPFFGNNPEKNKIKSINLFNTKLESLGNETFVGCKQLTVLDLSNNSLSFIETGTFDDLENLEYLHLQNNLLESIPKNLFKIQLEADKLKFMDLSSNLWMCDGSITYLKHFLEFTKAEIIINGCVGPEKFLNQTIKDFIQKLSIDKSPIEVINENAFNSKVFGTLESLVMTRNFNSCFITSTSFAGLDSIEFIEIDQSPVISWISTAYVFAPVRKTLKELRLTNIKEYFNAGELFEKTQFEKLKILRLDGNDFTWLNESYFAGTHETLEEMHLRGSKISKLNANTFSGFKNLKLIDLRDNKLTTMESSVFGDGVIDDNFKVLISGNEWNCTCDIEFLLDFIADEVNVTCKSPDELAEKNIFDLEEICVVPTTTTEEPTTTTSSTTPTTSTTEESTTTTTQKPTTTTKKPTDSTKSDANLTSDVSTTPETSPTPTTVSLSPSTSTPSTTTSIDVTTTSSTPDTATTTTTEGPENSGTTTTVSSEPDYNTTTSENPEVTTPSGSSTRPTTTSPKSQSTPNYITCYDPDNPESTSQSPWHYDFQSRYLPSNVQIPLDRPHYEFKSIKTKVGTLNEVSIEINDFPFGSILLYYPSTDDPFAPEKVYDERYSIRCQTVTKTLIFVKNLAPNVIYNFCLIINVSNYQLPYISPFQCRSYEIEVGQPWLYEEQKTVILTSLSLLIIMALIVGIIMTYCLIRQIPTLIKGSKRVVLVNNRAREVMILPRNSTQSSSQSVSSSCHKEAVTPIHNEAPTYLTPLPRQSFDQRPPFHRSSSDTSLKSYVSVSRLPPRFSQVYQRDDFDTACFKHQMSYPHCPPTAPYQPLSDIPPPLPRRSIVSNSSSTQHSCASTAELGRTMSRAHNSTYRRHPRPIEIEQENHYNVII</sequence>
<feature type="compositionally biased region" description="Low complexity" evidence="4">
    <location>
        <begin position="1317"/>
        <end position="1337"/>
    </location>
</feature>
<evidence type="ECO:0000259" key="6">
    <source>
        <dbReference type="SMART" id="SM00082"/>
    </source>
</evidence>
<feature type="transmembrane region" description="Helical" evidence="5">
    <location>
        <begin position="1489"/>
        <end position="1513"/>
    </location>
</feature>
<dbReference type="EMBL" id="OU895879">
    <property type="protein sequence ID" value="CAG9807493.1"/>
    <property type="molecule type" value="Genomic_DNA"/>
</dbReference>
<organism evidence="7 8">
    <name type="scientific">Chironomus riparius</name>
    <dbReference type="NCBI Taxonomy" id="315576"/>
    <lineage>
        <taxon>Eukaryota</taxon>
        <taxon>Metazoa</taxon>
        <taxon>Ecdysozoa</taxon>
        <taxon>Arthropoda</taxon>
        <taxon>Hexapoda</taxon>
        <taxon>Insecta</taxon>
        <taxon>Pterygota</taxon>
        <taxon>Neoptera</taxon>
        <taxon>Endopterygota</taxon>
        <taxon>Diptera</taxon>
        <taxon>Nematocera</taxon>
        <taxon>Chironomoidea</taxon>
        <taxon>Chironomidae</taxon>
        <taxon>Chironominae</taxon>
        <taxon>Chironomus</taxon>
    </lineage>
</organism>
<dbReference type="SMART" id="SM00365">
    <property type="entry name" value="LRR_SD22"/>
    <property type="match status" value="5"/>
</dbReference>
<dbReference type="InterPro" id="IPR032675">
    <property type="entry name" value="LRR_dom_sf"/>
</dbReference>
<keyword evidence="1" id="KW-0433">Leucine-rich repeat</keyword>
<dbReference type="OrthoDB" id="26525at2759"/>
<dbReference type="SUPFAM" id="SSF52058">
    <property type="entry name" value="L domain-like"/>
    <property type="match status" value="5"/>
</dbReference>
<evidence type="ECO:0000256" key="3">
    <source>
        <dbReference type="ARBA" id="ARBA00022737"/>
    </source>
</evidence>
<feature type="domain" description="LRRCT" evidence="6">
    <location>
        <begin position="1146"/>
        <end position="1188"/>
    </location>
</feature>
<feature type="region of interest" description="Disordered" evidence="4">
    <location>
        <begin position="1191"/>
        <end position="1354"/>
    </location>
</feature>
<keyword evidence="5" id="KW-0472">Membrane</keyword>
<evidence type="ECO:0000256" key="1">
    <source>
        <dbReference type="ARBA" id="ARBA00022614"/>
    </source>
</evidence>
<name>A0A9N9S260_9DIPT</name>
<feature type="compositionally biased region" description="Polar residues" evidence="4">
    <location>
        <begin position="1651"/>
        <end position="1664"/>
    </location>
</feature>
<dbReference type="SMART" id="SM00364">
    <property type="entry name" value="LRR_BAC"/>
    <property type="match status" value="4"/>
</dbReference>
<feature type="compositionally biased region" description="Pro residues" evidence="4">
    <location>
        <begin position="1637"/>
        <end position="1647"/>
    </location>
</feature>
<feature type="domain" description="LRRCT" evidence="6">
    <location>
        <begin position="560"/>
        <end position="608"/>
    </location>
</feature>
<feature type="compositionally biased region" description="Polar residues" evidence="4">
    <location>
        <begin position="1300"/>
        <end position="1316"/>
    </location>
</feature>
<reference evidence="7" key="1">
    <citation type="submission" date="2022-01" db="EMBL/GenBank/DDBJ databases">
        <authorList>
            <person name="King R."/>
        </authorList>
    </citation>
    <scope>NUCLEOTIDE SEQUENCE</scope>
</reference>
<dbReference type="PANTHER" id="PTHR24369:SF213">
    <property type="entry name" value="INSULIN LIKE GROWTH FACTOR BINDING PROTEIN ACID LABILE SUBUNIT"/>
    <property type="match status" value="1"/>
</dbReference>
<dbReference type="Gene3D" id="3.80.10.10">
    <property type="entry name" value="Ribonuclease Inhibitor"/>
    <property type="match status" value="4"/>
</dbReference>
<accession>A0A9N9S260</accession>
<feature type="region of interest" description="Disordered" evidence="4">
    <location>
        <begin position="1637"/>
        <end position="1684"/>
    </location>
</feature>